<sequence length="731" mass="83235">MSLQKSGAAIGGLGRGALSKEQWDSLVSCLGKTALVVKRAMEELYIHRGEGPRSQLTSLKSIVKHKYLIENKTVEATATYLGLNHGFKPTRKQLLLKLKAWGYQKNVKCHERRAIIAGGSELINTIGTTFRGRKFDKAKLNRWRRREKTQRGKNRAQATASEGRSRLPDLQSRTSTTRNTPAQTTYVNFDLSHPSPGPEQQASVTSATRDSTVCSDSGLERDDIQSTGSSTSTLESTDSVEIEVLKSVDVIRSPQLGRLIGALTVFVDCITPNRTGAGSSSRWTDYQETRRPSARQSGYQQLFVQWIPQSPCNEPWPFSSSNWSDRRMITPHYQLSATSSFLTESECKIRICRAKRSGILDKELLRSMWIIADTHEEMERDAEAECWYRRIVTHTVDTSRRNGRWNRPYETLKACLSVIRSMRRQSKFKQANQQHKALHRTIMQLGPQQDLAIESMRVLAALSGSLGKFEEEEKIRREILQIYIATRGFRSKETTGALCWFCRCLRQSDRFEESEHILHSTIQLKMEGMAQSEPCKAELKSFLQCVTSLAKTLDEQGKIEEARNLLETATQKYRSVVSVGASTEWDLEYEVVDNLCKRRLWEESLEALQGLLAKHGTNLNICRHGDAMARLAHVLSKLKRHSEAVEHSEKAFFDYSSAYGLKHRATMWSVMKMGYCYADQGLHGAALSYYQGIIDELDNLDDGEPDSTRHWREKVRNWFLEIQRESWKGQS</sequence>
<dbReference type="Pfam" id="PF13374">
    <property type="entry name" value="TPR_10"/>
    <property type="match status" value="1"/>
</dbReference>
<dbReference type="Gene3D" id="1.25.40.10">
    <property type="entry name" value="Tetratricopeptide repeat domain"/>
    <property type="match status" value="2"/>
</dbReference>
<protein>
    <recommendedName>
        <fullName evidence="2">Clr5 domain-containing protein</fullName>
    </recommendedName>
</protein>
<dbReference type="STRING" id="576137.A0A1L7XUD0"/>
<dbReference type="OrthoDB" id="3521172at2759"/>
<feature type="compositionally biased region" description="Polar residues" evidence="1">
    <location>
        <begin position="198"/>
        <end position="215"/>
    </location>
</feature>
<organism evidence="3 4">
    <name type="scientific">Phialocephala subalpina</name>
    <dbReference type="NCBI Taxonomy" id="576137"/>
    <lineage>
        <taxon>Eukaryota</taxon>
        <taxon>Fungi</taxon>
        <taxon>Dikarya</taxon>
        <taxon>Ascomycota</taxon>
        <taxon>Pezizomycotina</taxon>
        <taxon>Leotiomycetes</taxon>
        <taxon>Helotiales</taxon>
        <taxon>Mollisiaceae</taxon>
        <taxon>Phialocephala</taxon>
        <taxon>Phialocephala fortinii species complex</taxon>
    </lineage>
</organism>
<feature type="domain" description="Clr5" evidence="2">
    <location>
        <begin position="54"/>
        <end position="105"/>
    </location>
</feature>
<dbReference type="PANTHER" id="PTHR46082:SF6">
    <property type="entry name" value="AAA+ ATPASE DOMAIN-CONTAINING PROTEIN-RELATED"/>
    <property type="match status" value="1"/>
</dbReference>
<dbReference type="PANTHER" id="PTHR46082">
    <property type="entry name" value="ATP/GTP-BINDING PROTEIN-RELATED"/>
    <property type="match status" value="1"/>
</dbReference>
<keyword evidence="4" id="KW-1185">Reference proteome</keyword>
<dbReference type="SUPFAM" id="SSF48452">
    <property type="entry name" value="TPR-like"/>
    <property type="match status" value="2"/>
</dbReference>
<dbReference type="InterPro" id="IPR025676">
    <property type="entry name" value="Clr5_dom"/>
</dbReference>
<reference evidence="3 4" key="1">
    <citation type="submission" date="2016-03" db="EMBL/GenBank/DDBJ databases">
        <authorList>
            <person name="Ploux O."/>
        </authorList>
    </citation>
    <scope>NUCLEOTIDE SEQUENCE [LARGE SCALE GENOMIC DNA]</scope>
    <source>
        <strain evidence="3 4">UAMH 11012</strain>
    </source>
</reference>
<gene>
    <name evidence="3" type="ORF">PAC_18529</name>
</gene>
<feature type="compositionally biased region" description="Basic residues" evidence="1">
    <location>
        <begin position="141"/>
        <end position="154"/>
    </location>
</feature>
<feature type="compositionally biased region" description="Low complexity" evidence="1">
    <location>
        <begin position="226"/>
        <end position="236"/>
    </location>
</feature>
<accession>A0A1L7XUD0</accession>
<evidence type="ECO:0000313" key="3">
    <source>
        <dbReference type="EMBL" id="CZR68630.1"/>
    </source>
</evidence>
<feature type="compositionally biased region" description="Polar residues" evidence="1">
    <location>
        <begin position="171"/>
        <end position="187"/>
    </location>
</feature>
<name>A0A1L7XUD0_9HELO</name>
<proteinExistence type="predicted"/>
<evidence type="ECO:0000256" key="1">
    <source>
        <dbReference type="SAM" id="MobiDB-lite"/>
    </source>
</evidence>
<dbReference type="AlphaFoldDB" id="A0A1L7XUD0"/>
<dbReference type="EMBL" id="FJOG01000057">
    <property type="protein sequence ID" value="CZR68630.1"/>
    <property type="molecule type" value="Genomic_DNA"/>
</dbReference>
<evidence type="ECO:0000259" key="2">
    <source>
        <dbReference type="Pfam" id="PF14420"/>
    </source>
</evidence>
<dbReference type="Pfam" id="PF14420">
    <property type="entry name" value="Clr5"/>
    <property type="match status" value="1"/>
</dbReference>
<dbReference type="InterPro" id="IPR053137">
    <property type="entry name" value="NLR-like"/>
</dbReference>
<dbReference type="InterPro" id="IPR011990">
    <property type="entry name" value="TPR-like_helical_dom_sf"/>
</dbReference>
<feature type="region of interest" description="Disordered" evidence="1">
    <location>
        <begin position="141"/>
        <end position="236"/>
    </location>
</feature>
<dbReference type="Proteomes" id="UP000184330">
    <property type="component" value="Unassembled WGS sequence"/>
</dbReference>
<evidence type="ECO:0000313" key="4">
    <source>
        <dbReference type="Proteomes" id="UP000184330"/>
    </source>
</evidence>